<dbReference type="InterPro" id="IPR001214">
    <property type="entry name" value="SET_dom"/>
</dbReference>
<dbReference type="Proteomes" id="UP000001876">
    <property type="component" value="Unassembled WGS sequence"/>
</dbReference>
<dbReference type="PANTHER" id="PTHR13271">
    <property type="entry name" value="UNCHARACTERIZED PUTATIVE METHYLTRANSFERASE"/>
    <property type="match status" value="1"/>
</dbReference>
<proteinExistence type="predicted"/>
<evidence type="ECO:0000313" key="3">
    <source>
        <dbReference type="EMBL" id="EEH60066.1"/>
    </source>
</evidence>
<feature type="compositionally biased region" description="Acidic residues" evidence="1">
    <location>
        <begin position="388"/>
        <end position="420"/>
    </location>
</feature>
<feature type="region of interest" description="Disordered" evidence="1">
    <location>
        <begin position="480"/>
        <end position="501"/>
    </location>
</feature>
<feature type="domain" description="SET" evidence="2">
    <location>
        <begin position="68"/>
        <end position="304"/>
    </location>
</feature>
<dbReference type="GO" id="GO:0016279">
    <property type="term" value="F:protein-lysine N-methyltransferase activity"/>
    <property type="evidence" value="ECO:0007669"/>
    <property type="project" value="TreeGrafter"/>
</dbReference>
<dbReference type="PROSITE" id="PS50280">
    <property type="entry name" value="SET"/>
    <property type="match status" value="1"/>
</dbReference>
<protein>
    <submittedName>
        <fullName evidence="3">Predicted protein</fullName>
    </submittedName>
</protein>
<dbReference type="CDD" id="cd10527">
    <property type="entry name" value="SET_LSMT"/>
    <property type="match status" value="1"/>
</dbReference>
<dbReference type="EMBL" id="GG663735">
    <property type="protein sequence ID" value="EEH60066.1"/>
    <property type="molecule type" value="Genomic_DNA"/>
</dbReference>
<dbReference type="STRING" id="564608.C1MGP5"/>
<dbReference type="InterPro" id="IPR050600">
    <property type="entry name" value="SETD3_SETD6_MTase"/>
</dbReference>
<name>C1MGP5_MICPC</name>
<gene>
    <name evidence="3" type="ORF">MICPUCDRAFT_49889</name>
</gene>
<evidence type="ECO:0000256" key="1">
    <source>
        <dbReference type="SAM" id="MobiDB-lite"/>
    </source>
</evidence>
<dbReference type="AlphaFoldDB" id="C1MGP5"/>
<dbReference type="RefSeq" id="XP_003054814.1">
    <property type="nucleotide sequence ID" value="XM_003054768.1"/>
</dbReference>
<dbReference type="eggNOG" id="KOG1337">
    <property type="taxonomic scope" value="Eukaryota"/>
</dbReference>
<sequence>MRALAPARAAPPARRERASSSSRPMRTKTTTSSSRGAVASASASASASAASTHDALAAWVTRHGGDVAAVVVRDGYRGRGLFAARDVAAGDVVMSVPLAAALNDGVAAPPYDGAPWSVTLAAAILAERRIGDASRWAPYVRSLPTDVVGFANDEGLFDDASCGASSSSSSSSSQLAAEARALASHDAAAADELDRYRSLLTRSHAALTSAGRAPAPPTFAEWRWAMSMVHSRTFRLEEPAAGVAGFETRRVMVPYVDLLNHDSRADVWQCEWDCEWDLGGGGGTFVVTATRDVRAGEEVLVSYGERCDRHFFLFFGFLPAPNPHNTVALFANAREAAAWYEALCDDGEEVRDAWARLRADAVRTVRKEEKSRAAAAAAAAAAKRNGDDASDDADVEADASDTSEEEEEEEEEEDDDDDDETPRGAWTSKDAEAEEAAALCVGEDAVVDERLTRLFELLSGCDDVAVAAVRVRAREMLTAFGGDEEEEEEEEKEEEDSAEVSEAVALARGYRARRKALLSDVA</sequence>
<dbReference type="Pfam" id="PF00856">
    <property type="entry name" value="SET"/>
    <property type="match status" value="1"/>
</dbReference>
<evidence type="ECO:0000313" key="4">
    <source>
        <dbReference type="Proteomes" id="UP000001876"/>
    </source>
</evidence>
<dbReference type="KEGG" id="mpp:MICPUCDRAFT_49889"/>
<feature type="compositionally biased region" description="Acidic residues" evidence="1">
    <location>
        <begin position="482"/>
        <end position="499"/>
    </location>
</feature>
<accession>C1MGP5</accession>
<feature type="region of interest" description="Disordered" evidence="1">
    <location>
        <begin position="378"/>
        <end position="431"/>
    </location>
</feature>
<evidence type="ECO:0000259" key="2">
    <source>
        <dbReference type="PROSITE" id="PS50280"/>
    </source>
</evidence>
<keyword evidence="4" id="KW-1185">Reference proteome</keyword>
<dbReference type="SUPFAM" id="SSF82199">
    <property type="entry name" value="SET domain"/>
    <property type="match status" value="1"/>
</dbReference>
<feature type="region of interest" description="Disordered" evidence="1">
    <location>
        <begin position="1"/>
        <end position="39"/>
    </location>
</feature>
<dbReference type="GeneID" id="9680247"/>
<dbReference type="InterPro" id="IPR046341">
    <property type="entry name" value="SET_dom_sf"/>
</dbReference>
<dbReference type="Gene3D" id="3.90.1410.10">
    <property type="entry name" value="set domain protein methyltransferase, domain 1"/>
    <property type="match status" value="1"/>
</dbReference>
<dbReference type="OMA" id="NEVCCEW"/>
<feature type="compositionally biased region" description="Low complexity" evidence="1">
    <location>
        <begin position="19"/>
        <end position="39"/>
    </location>
</feature>
<feature type="compositionally biased region" description="Low complexity" evidence="1">
    <location>
        <begin position="1"/>
        <end position="12"/>
    </location>
</feature>
<reference evidence="3 4" key="1">
    <citation type="journal article" date="2009" name="Science">
        <title>Green evolution and dynamic adaptations revealed by genomes of the marine picoeukaryotes Micromonas.</title>
        <authorList>
            <person name="Worden A.Z."/>
            <person name="Lee J.H."/>
            <person name="Mock T."/>
            <person name="Rouze P."/>
            <person name="Simmons M.P."/>
            <person name="Aerts A.L."/>
            <person name="Allen A.E."/>
            <person name="Cuvelier M.L."/>
            <person name="Derelle E."/>
            <person name="Everett M.V."/>
            <person name="Foulon E."/>
            <person name="Grimwood J."/>
            <person name="Gundlach H."/>
            <person name="Henrissat B."/>
            <person name="Napoli C."/>
            <person name="McDonald S.M."/>
            <person name="Parker M.S."/>
            <person name="Rombauts S."/>
            <person name="Salamov A."/>
            <person name="Von Dassow P."/>
            <person name="Badger J.H."/>
            <person name="Coutinho P.M."/>
            <person name="Demir E."/>
            <person name="Dubchak I."/>
            <person name="Gentemann C."/>
            <person name="Eikrem W."/>
            <person name="Gready J.E."/>
            <person name="John U."/>
            <person name="Lanier W."/>
            <person name="Lindquist E.A."/>
            <person name="Lucas S."/>
            <person name="Mayer K.F."/>
            <person name="Moreau H."/>
            <person name="Not F."/>
            <person name="Otillar R."/>
            <person name="Panaud O."/>
            <person name="Pangilinan J."/>
            <person name="Paulsen I."/>
            <person name="Piegu B."/>
            <person name="Poliakov A."/>
            <person name="Robbens S."/>
            <person name="Schmutz J."/>
            <person name="Toulza E."/>
            <person name="Wyss T."/>
            <person name="Zelensky A."/>
            <person name="Zhou K."/>
            <person name="Armbrust E.V."/>
            <person name="Bhattacharya D."/>
            <person name="Goodenough U.W."/>
            <person name="Van de Peer Y."/>
            <person name="Grigoriev I.V."/>
        </authorList>
    </citation>
    <scope>NUCLEOTIDE SEQUENCE [LARGE SCALE GENOMIC DNA]</scope>
    <source>
        <strain evidence="3 4">CCMP1545</strain>
    </source>
</reference>
<organism evidence="4">
    <name type="scientific">Micromonas pusilla (strain CCMP1545)</name>
    <name type="common">Picoplanktonic green alga</name>
    <dbReference type="NCBI Taxonomy" id="564608"/>
    <lineage>
        <taxon>Eukaryota</taxon>
        <taxon>Viridiplantae</taxon>
        <taxon>Chlorophyta</taxon>
        <taxon>Mamiellophyceae</taxon>
        <taxon>Mamiellales</taxon>
        <taxon>Mamiellaceae</taxon>
        <taxon>Micromonas</taxon>
    </lineage>
</organism>
<dbReference type="PANTHER" id="PTHR13271:SF137">
    <property type="entry name" value="SET DOMAIN-CONTAINING PROTEIN"/>
    <property type="match status" value="1"/>
</dbReference>
<dbReference type="OrthoDB" id="341421at2759"/>